<dbReference type="eggNOG" id="ENOG50340PI">
    <property type="taxonomic scope" value="Bacteria"/>
</dbReference>
<accession>B8I3C5</accession>
<evidence type="ECO:0000313" key="1">
    <source>
        <dbReference type="EMBL" id="ACL76268.1"/>
    </source>
</evidence>
<gene>
    <name evidence="1" type="ordered locus">Ccel_1920</name>
</gene>
<evidence type="ECO:0000313" key="2">
    <source>
        <dbReference type="Proteomes" id="UP000001349"/>
    </source>
</evidence>
<name>B8I3C5_RUMCH</name>
<dbReference type="HOGENOM" id="CLU_1882180_0_0_9"/>
<organism evidence="1 2">
    <name type="scientific">Ruminiclostridium cellulolyticum (strain ATCC 35319 / DSM 5812 / JCM 6584 / H10)</name>
    <name type="common">Clostridium cellulolyticum</name>
    <dbReference type="NCBI Taxonomy" id="394503"/>
    <lineage>
        <taxon>Bacteria</taxon>
        <taxon>Bacillati</taxon>
        <taxon>Bacillota</taxon>
        <taxon>Clostridia</taxon>
        <taxon>Eubacteriales</taxon>
        <taxon>Oscillospiraceae</taxon>
        <taxon>Ruminiclostridium</taxon>
    </lineage>
</organism>
<dbReference type="AlphaFoldDB" id="B8I3C5"/>
<dbReference type="EMBL" id="CP001348">
    <property type="protein sequence ID" value="ACL76268.1"/>
    <property type="molecule type" value="Genomic_DNA"/>
</dbReference>
<dbReference type="OrthoDB" id="1739408at2"/>
<keyword evidence="2" id="KW-1185">Reference proteome</keyword>
<dbReference type="STRING" id="394503.Ccel_1920"/>
<dbReference type="Proteomes" id="UP000001349">
    <property type="component" value="Chromosome"/>
</dbReference>
<protein>
    <submittedName>
        <fullName evidence="1">Uncharacterized protein</fullName>
    </submittedName>
</protein>
<dbReference type="RefSeq" id="WP_015925372.1">
    <property type="nucleotide sequence ID" value="NC_011898.1"/>
</dbReference>
<proteinExistence type="predicted"/>
<reference evidence="1 2" key="1">
    <citation type="submission" date="2009-01" db="EMBL/GenBank/DDBJ databases">
        <title>Complete sequence of Clostridium cellulolyticum H10.</title>
        <authorList>
            <consortium name="US DOE Joint Genome Institute"/>
            <person name="Lucas S."/>
            <person name="Copeland A."/>
            <person name="Lapidus A."/>
            <person name="Glavina del Rio T."/>
            <person name="Dalin E."/>
            <person name="Tice H."/>
            <person name="Bruce D."/>
            <person name="Goodwin L."/>
            <person name="Pitluck S."/>
            <person name="Chertkov O."/>
            <person name="Saunders E."/>
            <person name="Brettin T."/>
            <person name="Detter J.C."/>
            <person name="Han C."/>
            <person name="Larimer F."/>
            <person name="Land M."/>
            <person name="Hauser L."/>
            <person name="Kyrpides N."/>
            <person name="Ivanova N."/>
            <person name="Zhou J."/>
            <person name="Richardson P."/>
        </authorList>
    </citation>
    <scope>NUCLEOTIDE SEQUENCE [LARGE SCALE GENOMIC DNA]</scope>
    <source>
        <strain evidence="2">ATCC 35319 / DSM 5812 / JCM 6584 / H10</strain>
    </source>
</reference>
<dbReference type="KEGG" id="cce:Ccel_1920"/>
<sequence precursor="true">MTNRKLILLFLILAAVILPGCTYGNYSSTRSVQINTSSQMYMSYAKFNGTRTTQVRVKKGKPIDVHAKIVSKEGNLDLSVTDDKKNKIYNGKNLPTSSFVVTIDKEGVYNITVRGEKHKGSYKITWGEANEENNK</sequence>